<dbReference type="PROSITE" id="PS51318">
    <property type="entry name" value="TAT"/>
    <property type="match status" value="1"/>
</dbReference>
<dbReference type="SUPFAM" id="SSF75304">
    <property type="entry name" value="Amidase signature (AS) enzymes"/>
    <property type="match status" value="1"/>
</dbReference>
<dbReference type="InterPro" id="IPR006311">
    <property type="entry name" value="TAT_signal"/>
</dbReference>
<sequence>MKKSDNERRSFLKVVGKSVVSAAALTIPTLATAEALSKSELKPNPKSNSSLPPDYKVTNQVLDATEMADLVRQKKVSPKELVQESIFKIKQTNHKVNAVVSECFDMALERSVSINPYSPFAGVPFLAKDCVDVEGLECTMGSPLNKGRRPKSTSWFIQAAHNAGLNTIGMTNIPEMMTFGCTQNPLYGATRNPWDIRKGVHASTGGGAAAIAAGYVPVAHSTDGGGSSRMPASATGIFGYKPSREQLITGLINGSTNEDFTHQSFMSRTVRDTALAVSVTENHVKDSFKTAFPRTPLGMVHTPLNRPIKVGVTMMDIHGKLPDEDTRSAILSTCKLLEELGHIVVEVGQPVTNGEQFMYDYMGVFGNKMASFAEQFDSIDTPLESMSQLVSTNVTYLARTMQARIKSHPNLYIDSKINCHKFSLQHNHEFFRAIDVWLTPCSNHIPQDISYFDQKKHSGETIWDRSEKLMSYTPIENVAGNPAMSVPLYWNHRNMPVGSHFSAARGNDRLLFELAYQLENANPWSERKPSIAV</sequence>
<proteinExistence type="predicted"/>
<feature type="compositionally biased region" description="Low complexity" evidence="1">
    <location>
        <begin position="44"/>
        <end position="53"/>
    </location>
</feature>
<comment type="caution">
    <text evidence="3">The sequence shown here is derived from an EMBL/GenBank/DDBJ whole genome shotgun (WGS) entry which is preliminary data.</text>
</comment>
<dbReference type="Pfam" id="PF01425">
    <property type="entry name" value="Amidase"/>
    <property type="match status" value="1"/>
</dbReference>
<evidence type="ECO:0000259" key="2">
    <source>
        <dbReference type="Pfam" id="PF01425"/>
    </source>
</evidence>
<dbReference type="Proteomes" id="UP001570417">
    <property type="component" value="Unassembled WGS sequence"/>
</dbReference>
<gene>
    <name evidence="3" type="ORF">AB4566_01165</name>
</gene>
<evidence type="ECO:0000313" key="3">
    <source>
        <dbReference type="EMBL" id="MFA0566878.1"/>
    </source>
</evidence>
<dbReference type="InterPro" id="IPR052739">
    <property type="entry name" value="FAAH2"/>
</dbReference>
<dbReference type="PANTHER" id="PTHR43372">
    <property type="entry name" value="FATTY-ACID AMIDE HYDROLASE"/>
    <property type="match status" value="1"/>
</dbReference>
<organism evidence="3 4">
    <name type="scientific">Vibrio gallaecicus</name>
    <dbReference type="NCBI Taxonomy" id="552386"/>
    <lineage>
        <taxon>Bacteria</taxon>
        <taxon>Pseudomonadati</taxon>
        <taxon>Pseudomonadota</taxon>
        <taxon>Gammaproteobacteria</taxon>
        <taxon>Vibrionales</taxon>
        <taxon>Vibrionaceae</taxon>
        <taxon>Vibrio</taxon>
    </lineage>
</organism>
<dbReference type="InterPro" id="IPR036928">
    <property type="entry name" value="AS_sf"/>
</dbReference>
<dbReference type="InterPro" id="IPR023631">
    <property type="entry name" value="Amidase_dom"/>
</dbReference>
<evidence type="ECO:0000256" key="1">
    <source>
        <dbReference type="SAM" id="MobiDB-lite"/>
    </source>
</evidence>
<dbReference type="RefSeq" id="WP_372264542.1">
    <property type="nucleotide sequence ID" value="NZ_JBFRUW010000003.1"/>
</dbReference>
<accession>A0ABV4N690</accession>
<keyword evidence="4" id="KW-1185">Reference proteome</keyword>
<name>A0ABV4N690_9VIBR</name>
<dbReference type="PANTHER" id="PTHR43372:SF4">
    <property type="entry name" value="FATTY-ACID AMIDE HYDROLASE 2"/>
    <property type="match status" value="1"/>
</dbReference>
<dbReference type="EMBL" id="JBFRUW010000003">
    <property type="protein sequence ID" value="MFA0566878.1"/>
    <property type="molecule type" value="Genomic_DNA"/>
</dbReference>
<dbReference type="Gene3D" id="3.90.1300.10">
    <property type="entry name" value="Amidase signature (AS) domain"/>
    <property type="match status" value="1"/>
</dbReference>
<feature type="domain" description="Amidase" evidence="2">
    <location>
        <begin position="80"/>
        <end position="511"/>
    </location>
</feature>
<evidence type="ECO:0000313" key="4">
    <source>
        <dbReference type="Proteomes" id="UP001570417"/>
    </source>
</evidence>
<feature type="region of interest" description="Disordered" evidence="1">
    <location>
        <begin position="36"/>
        <end position="55"/>
    </location>
</feature>
<reference evidence="3 4" key="1">
    <citation type="journal article" date="2024" name="ISME J.">
        <title>Tailless and filamentous prophages are predominant in marine Vibrio.</title>
        <authorList>
            <person name="Steensen K."/>
            <person name="Seneca J."/>
            <person name="Bartlau N."/>
            <person name="Yu X.A."/>
            <person name="Hussain F.A."/>
            <person name="Polz M.F."/>
        </authorList>
    </citation>
    <scope>NUCLEOTIDE SEQUENCE [LARGE SCALE GENOMIC DNA]</scope>
    <source>
        <strain evidence="3 4">10N.222.51.A1</strain>
    </source>
</reference>
<protein>
    <submittedName>
        <fullName evidence="3">Amidase</fullName>
    </submittedName>
</protein>